<evidence type="ECO:0000256" key="2">
    <source>
        <dbReference type="ARBA" id="ARBA00014454"/>
    </source>
</evidence>
<reference evidence="4 5" key="1">
    <citation type="journal article" date="2018" name="Sci. Rep.">
        <title>Comparative analysis of the Pocillopora damicornis genome highlights role of immune system in coral evolution.</title>
        <authorList>
            <person name="Cunning R."/>
            <person name="Bay R.A."/>
            <person name="Gillette P."/>
            <person name="Baker A.C."/>
            <person name="Traylor-Knowles N."/>
        </authorList>
    </citation>
    <scope>NUCLEOTIDE SEQUENCE [LARGE SCALE GENOMIC DNA]</scope>
    <source>
        <strain evidence="4">RSMAS</strain>
        <tissue evidence="4">Whole animal</tissue>
    </source>
</reference>
<dbReference type="GO" id="GO:0070274">
    <property type="term" value="C:RES complex"/>
    <property type="evidence" value="ECO:0007669"/>
    <property type="project" value="TreeGrafter"/>
</dbReference>
<dbReference type="GO" id="GO:0003723">
    <property type="term" value="F:RNA binding"/>
    <property type="evidence" value="ECO:0007669"/>
    <property type="project" value="TreeGrafter"/>
</dbReference>
<dbReference type="AlphaFoldDB" id="A0A3M6ULQ5"/>
<feature type="region of interest" description="Disordered" evidence="3">
    <location>
        <begin position="446"/>
        <end position="479"/>
    </location>
</feature>
<dbReference type="GO" id="GO:0005684">
    <property type="term" value="C:U2-type spliceosomal complex"/>
    <property type="evidence" value="ECO:0007669"/>
    <property type="project" value="TreeGrafter"/>
</dbReference>
<proteinExistence type="inferred from homology"/>
<dbReference type="STRING" id="46731.A0A3M6ULQ5"/>
<accession>A0A3M6ULQ5</accession>
<dbReference type="OrthoDB" id="6022at2759"/>
<gene>
    <name evidence="4" type="ORF">pdam_00004561</name>
</gene>
<name>A0A3M6ULQ5_POCDA</name>
<dbReference type="PANTHER" id="PTHR31809:SF0">
    <property type="entry name" value="BUD13 HOMOLOG"/>
    <property type="match status" value="1"/>
</dbReference>
<evidence type="ECO:0000256" key="3">
    <source>
        <dbReference type="SAM" id="MobiDB-lite"/>
    </source>
</evidence>
<dbReference type="GO" id="GO:0000398">
    <property type="term" value="P:mRNA splicing, via spliceosome"/>
    <property type="evidence" value="ECO:0007669"/>
    <property type="project" value="TreeGrafter"/>
</dbReference>
<feature type="compositionally biased region" description="Basic and acidic residues" evidence="3">
    <location>
        <begin position="107"/>
        <end position="122"/>
    </location>
</feature>
<feature type="region of interest" description="Disordered" evidence="3">
    <location>
        <begin position="15"/>
        <end position="35"/>
    </location>
</feature>
<comment type="caution">
    <text evidence="4">The sequence shown here is derived from an EMBL/GenBank/DDBJ whole genome shotgun (WGS) entry which is preliminary data.</text>
</comment>
<dbReference type="InterPro" id="IPR018609">
    <property type="entry name" value="Bud13"/>
</dbReference>
<comment type="similarity">
    <text evidence="1">Belongs to the CWC26 family.</text>
</comment>
<evidence type="ECO:0000256" key="1">
    <source>
        <dbReference type="ARBA" id="ARBA00011069"/>
    </source>
</evidence>
<organism evidence="4 5">
    <name type="scientific">Pocillopora damicornis</name>
    <name type="common">Cauliflower coral</name>
    <name type="synonym">Millepora damicornis</name>
    <dbReference type="NCBI Taxonomy" id="46731"/>
    <lineage>
        <taxon>Eukaryota</taxon>
        <taxon>Metazoa</taxon>
        <taxon>Cnidaria</taxon>
        <taxon>Anthozoa</taxon>
        <taxon>Hexacorallia</taxon>
        <taxon>Scleractinia</taxon>
        <taxon>Astrocoeniina</taxon>
        <taxon>Pocilloporidae</taxon>
        <taxon>Pocillopora</taxon>
    </lineage>
</organism>
<feature type="region of interest" description="Disordered" evidence="3">
    <location>
        <begin position="88"/>
        <end position="360"/>
    </location>
</feature>
<dbReference type="Pfam" id="PF09736">
    <property type="entry name" value="Bud13"/>
    <property type="match status" value="1"/>
</dbReference>
<dbReference type="OMA" id="FEAEFQF"/>
<feature type="compositionally biased region" description="Basic and acidic residues" evidence="3">
    <location>
        <begin position="325"/>
        <end position="339"/>
    </location>
</feature>
<dbReference type="Proteomes" id="UP000275408">
    <property type="component" value="Unassembled WGS sequence"/>
</dbReference>
<sequence length="515" mass="59663">MAAISKQEYLKRYLSNSEGEKKKKRKKVPKTSSRYPKSIIVDDDIDIRDIKVHDSAQDVNELEGDVDEAPAVFEEDGITKVSIESFKKREEDHRNKWAPISKATQSYREEEDRLNFESENPIRRITGRKRLDTPDLSPRRGGGVYNSDQSPPRKKSSHRAVRDSPSVHNGRQDASPAADQSPPRARRRRHDSGDSLPEQSQDHSLDSPRLQESPNRSPVRRRRNDSSDLSPPRSELNKELDQSPLRKRANSESDQSPVRKRANSESDQSPPRKRGNGDSDQSPPRRQKKPDRRDIRTESGKQKRADKHEERMASGQKAGLLSGSDLKRENERKRQREAEMFATMDPSISGKGSETVYRDKMGRKKDIKLERIKRREEERKETEENEKFMEWGRGVAQTRENEEKVADYLHEVDKPLARYRDDVDLDKMLKDQERDDDPMLAYMKQKKAKQNVMEGKKEKPVYKGPDPPPNRFNIRPGYRWDGVNRSNGFENKRFSMLANKAAAQTDAYKWSTEDM</sequence>
<dbReference type="PANTHER" id="PTHR31809">
    <property type="entry name" value="BUD13 HOMOLOG"/>
    <property type="match status" value="1"/>
</dbReference>
<protein>
    <recommendedName>
        <fullName evidence="2">BUD13 homolog</fullName>
    </recommendedName>
</protein>
<dbReference type="EMBL" id="RCHS01001247">
    <property type="protein sequence ID" value="RMX54550.1"/>
    <property type="molecule type" value="Genomic_DNA"/>
</dbReference>
<evidence type="ECO:0000313" key="4">
    <source>
        <dbReference type="EMBL" id="RMX54550.1"/>
    </source>
</evidence>
<keyword evidence="5" id="KW-1185">Reference proteome</keyword>
<evidence type="ECO:0000313" key="5">
    <source>
        <dbReference type="Proteomes" id="UP000275408"/>
    </source>
</evidence>
<feature type="compositionally biased region" description="Basic and acidic residues" evidence="3">
    <location>
        <begin position="291"/>
        <end position="312"/>
    </location>
</feature>
<dbReference type="InterPro" id="IPR051112">
    <property type="entry name" value="CWC26_splicing_factor"/>
</dbReference>